<feature type="compositionally biased region" description="Basic and acidic residues" evidence="1">
    <location>
        <begin position="139"/>
        <end position="151"/>
    </location>
</feature>
<evidence type="ECO:0000313" key="3">
    <source>
        <dbReference type="Proteomes" id="UP001605036"/>
    </source>
</evidence>
<name>A0ABD1ZQ03_9MARC</name>
<sequence>MKESKVQPGGTGSQSQVQSVNREILRPGTDRLQAGWRQPGWWWARDVAGVWRTVIVTFLRLLRIQQRIQFLHHGKVPIWNVFESVESIEPTRKHTTRAAAASSSNSEQEAMEQFVVPQLASVNGSTVRTTSSDLPMLQREGKESMADRQEQLKSGLSAELRRVVQTQ</sequence>
<gene>
    <name evidence="2" type="ORF">R1flu_021647</name>
</gene>
<dbReference type="Proteomes" id="UP001605036">
    <property type="component" value="Unassembled WGS sequence"/>
</dbReference>
<evidence type="ECO:0000313" key="2">
    <source>
        <dbReference type="EMBL" id="KAL2653519.1"/>
    </source>
</evidence>
<organism evidence="2 3">
    <name type="scientific">Riccia fluitans</name>
    <dbReference type="NCBI Taxonomy" id="41844"/>
    <lineage>
        <taxon>Eukaryota</taxon>
        <taxon>Viridiplantae</taxon>
        <taxon>Streptophyta</taxon>
        <taxon>Embryophyta</taxon>
        <taxon>Marchantiophyta</taxon>
        <taxon>Marchantiopsida</taxon>
        <taxon>Marchantiidae</taxon>
        <taxon>Marchantiales</taxon>
        <taxon>Ricciaceae</taxon>
        <taxon>Riccia</taxon>
    </lineage>
</organism>
<keyword evidence="3" id="KW-1185">Reference proteome</keyword>
<reference evidence="2 3" key="1">
    <citation type="submission" date="2024-09" db="EMBL/GenBank/DDBJ databases">
        <title>Chromosome-scale assembly of Riccia fluitans.</title>
        <authorList>
            <person name="Paukszto L."/>
            <person name="Sawicki J."/>
            <person name="Karawczyk K."/>
            <person name="Piernik-Szablinska J."/>
            <person name="Szczecinska M."/>
            <person name="Mazdziarz M."/>
        </authorList>
    </citation>
    <scope>NUCLEOTIDE SEQUENCE [LARGE SCALE GENOMIC DNA]</scope>
    <source>
        <strain evidence="2">Rf_01</strain>
        <tissue evidence="2">Aerial parts of the thallus</tissue>
    </source>
</reference>
<evidence type="ECO:0000256" key="1">
    <source>
        <dbReference type="SAM" id="MobiDB-lite"/>
    </source>
</evidence>
<protein>
    <submittedName>
        <fullName evidence="2">Uncharacterized protein</fullName>
    </submittedName>
</protein>
<proteinExistence type="predicted"/>
<feature type="region of interest" description="Disordered" evidence="1">
    <location>
        <begin position="126"/>
        <end position="154"/>
    </location>
</feature>
<comment type="caution">
    <text evidence="2">The sequence shown here is derived from an EMBL/GenBank/DDBJ whole genome shotgun (WGS) entry which is preliminary data.</text>
</comment>
<accession>A0ABD1ZQ03</accession>
<dbReference type="AlphaFoldDB" id="A0ABD1ZQ03"/>
<dbReference type="EMBL" id="JBHFFA010000001">
    <property type="protein sequence ID" value="KAL2653519.1"/>
    <property type="molecule type" value="Genomic_DNA"/>
</dbReference>